<name>A0A398CAV4_9BURK</name>
<proteinExistence type="predicted"/>
<dbReference type="EMBL" id="QXJC01000001">
    <property type="protein sequence ID" value="RID99889.1"/>
    <property type="molecule type" value="Genomic_DNA"/>
</dbReference>
<dbReference type="Proteomes" id="UP000266302">
    <property type="component" value="Unassembled WGS sequence"/>
</dbReference>
<comment type="caution">
    <text evidence="1">The sequence shown here is derived from an EMBL/GenBank/DDBJ whole genome shotgun (WGS) entry which is preliminary data.</text>
</comment>
<dbReference type="AlphaFoldDB" id="A0A398CAV4"/>
<reference evidence="1 2" key="1">
    <citation type="submission" date="2018-09" db="EMBL/GenBank/DDBJ databases">
        <title>Draft genome of Simplicispira sp. NY-02.</title>
        <authorList>
            <person name="Im W.T."/>
        </authorList>
    </citation>
    <scope>NUCLEOTIDE SEQUENCE [LARGE SCALE GENOMIC DNA]</scope>
    <source>
        <strain evidence="1 2">NY-02</strain>
    </source>
</reference>
<organism evidence="1 2">
    <name type="scientific">Simplicispira hankyongi</name>
    <dbReference type="NCBI Taxonomy" id="2315688"/>
    <lineage>
        <taxon>Bacteria</taxon>
        <taxon>Pseudomonadati</taxon>
        <taxon>Pseudomonadota</taxon>
        <taxon>Betaproteobacteria</taxon>
        <taxon>Burkholderiales</taxon>
        <taxon>Comamonadaceae</taxon>
        <taxon>Simplicispira</taxon>
    </lineage>
</organism>
<protein>
    <submittedName>
        <fullName evidence="1">Uncharacterized protein</fullName>
    </submittedName>
</protein>
<keyword evidence="2" id="KW-1185">Reference proteome</keyword>
<evidence type="ECO:0000313" key="1">
    <source>
        <dbReference type="EMBL" id="RID99889.1"/>
    </source>
</evidence>
<evidence type="ECO:0000313" key="2">
    <source>
        <dbReference type="Proteomes" id="UP000266302"/>
    </source>
</evidence>
<dbReference type="RefSeq" id="WP_119108333.1">
    <property type="nucleotide sequence ID" value="NZ_QXJC01000001.1"/>
</dbReference>
<sequence>MSNRQQQSRELLPHLMRALAFMQMIEEALRLYVGTAEQLIAAAVPYGIPFQVDSKKINKAALGTITTMFEKVNRNTKLIEHLRKLPEHRNYLAHAALMQSIRGIHDESIDLEYAKTHAIATGDHAEQLLSLIAQELKSLLVNFPNSRIGSLVTLETGDA</sequence>
<accession>A0A398CAV4</accession>
<gene>
    <name evidence="1" type="ORF">D3F03_05800</name>
</gene>